<dbReference type="InterPro" id="IPR010710">
    <property type="entry name" value="DUF1289"/>
</dbReference>
<dbReference type="PANTHER" id="PTHR35175:SF2">
    <property type="entry name" value="DUF1289 DOMAIN-CONTAINING PROTEIN"/>
    <property type="match status" value="1"/>
</dbReference>
<dbReference type="Proteomes" id="UP001388366">
    <property type="component" value="Unassembled WGS sequence"/>
</dbReference>
<gene>
    <name evidence="1" type="ORF">WNY63_19685</name>
</gene>
<accession>A0ABU9U7D7</accession>
<name>A0ABU9U7D7_9GAMM</name>
<protein>
    <submittedName>
        <fullName evidence="1">DUF1289 domain-containing protein</fullName>
    </submittedName>
</protein>
<keyword evidence="2" id="KW-1185">Reference proteome</keyword>
<dbReference type="PANTHER" id="PTHR35175">
    <property type="entry name" value="DUF1289 DOMAIN-CONTAINING PROTEIN"/>
    <property type="match status" value="1"/>
</dbReference>
<dbReference type="EMBL" id="JBBMQU010000056">
    <property type="protein sequence ID" value="MEM5552946.1"/>
    <property type="molecule type" value="Genomic_DNA"/>
</dbReference>
<reference evidence="1 2" key="1">
    <citation type="submission" date="2024-03" db="EMBL/GenBank/DDBJ databases">
        <title>Community enrichment and isolation of bacterial strains for fucoidan degradation.</title>
        <authorList>
            <person name="Sichert A."/>
        </authorList>
    </citation>
    <scope>NUCLEOTIDE SEQUENCE [LARGE SCALE GENOMIC DNA]</scope>
    <source>
        <strain evidence="1 2">AS81</strain>
    </source>
</reference>
<evidence type="ECO:0000313" key="1">
    <source>
        <dbReference type="EMBL" id="MEM5552946.1"/>
    </source>
</evidence>
<proteinExistence type="predicted"/>
<sequence>MNTKKLNSQQPSNPCIRHCCLDGNDTCIGCFRTLDEILAWHSARPEQKQQILNACQKRKNAHYK</sequence>
<dbReference type="RefSeq" id="WP_169328481.1">
    <property type="nucleotide sequence ID" value="NZ_JBBMQU010000056.1"/>
</dbReference>
<dbReference type="Pfam" id="PF06945">
    <property type="entry name" value="DUF1289"/>
    <property type="match status" value="1"/>
</dbReference>
<evidence type="ECO:0000313" key="2">
    <source>
        <dbReference type="Proteomes" id="UP001388366"/>
    </source>
</evidence>
<organism evidence="1 2">
    <name type="scientific">Pseudoalteromonas neustonica</name>
    <dbReference type="NCBI Taxonomy" id="1840331"/>
    <lineage>
        <taxon>Bacteria</taxon>
        <taxon>Pseudomonadati</taxon>
        <taxon>Pseudomonadota</taxon>
        <taxon>Gammaproteobacteria</taxon>
        <taxon>Alteromonadales</taxon>
        <taxon>Pseudoalteromonadaceae</taxon>
        <taxon>Pseudoalteromonas</taxon>
    </lineage>
</organism>
<comment type="caution">
    <text evidence="1">The sequence shown here is derived from an EMBL/GenBank/DDBJ whole genome shotgun (WGS) entry which is preliminary data.</text>
</comment>